<dbReference type="Proteomes" id="UP000216345">
    <property type="component" value="Unassembled WGS sequence"/>
</dbReference>
<accession>A0A256F8I1</accession>
<dbReference type="EMBL" id="NNRK01000033">
    <property type="protein sequence ID" value="OYR11187.1"/>
    <property type="molecule type" value="Genomic_DNA"/>
</dbReference>
<organism evidence="1 2">
    <name type="scientific">Brucella rhizosphaerae</name>
    <dbReference type="NCBI Taxonomy" id="571254"/>
    <lineage>
        <taxon>Bacteria</taxon>
        <taxon>Pseudomonadati</taxon>
        <taxon>Pseudomonadota</taxon>
        <taxon>Alphaproteobacteria</taxon>
        <taxon>Hyphomicrobiales</taxon>
        <taxon>Brucellaceae</taxon>
        <taxon>Brucella/Ochrobactrum group</taxon>
        <taxon>Brucella</taxon>
    </lineage>
</organism>
<protein>
    <submittedName>
        <fullName evidence="1">Uncharacterized protein</fullName>
    </submittedName>
</protein>
<reference evidence="1 2" key="1">
    <citation type="submission" date="2017-07" db="EMBL/GenBank/DDBJ databases">
        <title>Phylogenetic study on the rhizospheric bacterium Ochrobactrum sp. A44.</title>
        <authorList>
            <person name="Krzyzanowska D.M."/>
            <person name="Ossowicki A."/>
            <person name="Rajewska M."/>
            <person name="Maciag T."/>
            <person name="Kaczynski Z."/>
            <person name="Czerwicka M."/>
            <person name="Jafra S."/>
        </authorList>
    </citation>
    <scope>NUCLEOTIDE SEQUENCE [LARGE SCALE GENOMIC DNA]</scope>
    <source>
        <strain evidence="1 2">PR17</strain>
    </source>
</reference>
<comment type="caution">
    <text evidence="1">The sequence shown here is derived from an EMBL/GenBank/DDBJ whole genome shotgun (WGS) entry which is preliminary data.</text>
</comment>
<dbReference type="AlphaFoldDB" id="A0A256F8I1"/>
<evidence type="ECO:0000313" key="1">
    <source>
        <dbReference type="EMBL" id="OYR11187.1"/>
    </source>
</evidence>
<evidence type="ECO:0000313" key="2">
    <source>
        <dbReference type="Proteomes" id="UP000216345"/>
    </source>
</evidence>
<gene>
    <name evidence="1" type="ORF">CEV32_1485</name>
</gene>
<sequence length="45" mass="5123">MGFEDATDMKQFIAEYGRKSTDEILGSSDMLTENHLLEGLDDWLV</sequence>
<keyword evidence="2" id="KW-1185">Reference proteome</keyword>
<name>A0A256F8I1_9HYPH</name>
<proteinExistence type="predicted"/>